<dbReference type="Gene3D" id="3.30.530.20">
    <property type="match status" value="1"/>
</dbReference>
<sequence length="146" mass="16677">MSFSNTIEINKPIDEVFSAVSNFLQYPDIFDHVEEMAKITDGPIEVGTKFKETRLIRGFKAYATLEILTYNPSKQLVVKNEPSGLVIVQDYIFEQTGQGTRVQLTSKVKTKGLRNLLTKPVMTKILKKEDVENLESFKKYIEGVRE</sequence>
<accession>A0ABN0WL89</accession>
<dbReference type="InterPro" id="IPR019587">
    <property type="entry name" value="Polyketide_cyclase/dehydratase"/>
</dbReference>
<dbReference type="InterPro" id="IPR023393">
    <property type="entry name" value="START-like_dom_sf"/>
</dbReference>
<reference evidence="1 2" key="1">
    <citation type="journal article" date="2019" name="Int. J. Syst. Evol. Microbiol.">
        <title>The Global Catalogue of Microorganisms (GCM) 10K type strain sequencing project: providing services to taxonomists for standard genome sequencing and annotation.</title>
        <authorList>
            <consortium name="The Broad Institute Genomics Platform"/>
            <consortium name="The Broad Institute Genome Sequencing Center for Infectious Disease"/>
            <person name="Wu L."/>
            <person name="Ma J."/>
        </authorList>
    </citation>
    <scope>NUCLEOTIDE SEQUENCE [LARGE SCALE GENOMIC DNA]</scope>
    <source>
        <strain evidence="1 2">JCM 9731</strain>
    </source>
</reference>
<evidence type="ECO:0008006" key="3">
    <source>
        <dbReference type="Google" id="ProtNLM"/>
    </source>
</evidence>
<comment type="caution">
    <text evidence="1">The sequence shown here is derived from an EMBL/GenBank/DDBJ whole genome shotgun (WGS) entry which is preliminary data.</text>
</comment>
<name>A0ABN0WL89_9BACI</name>
<dbReference type="Pfam" id="PF10604">
    <property type="entry name" value="Polyketide_cyc2"/>
    <property type="match status" value="1"/>
</dbReference>
<evidence type="ECO:0000313" key="1">
    <source>
        <dbReference type="EMBL" id="GAA0340574.1"/>
    </source>
</evidence>
<evidence type="ECO:0000313" key="2">
    <source>
        <dbReference type="Proteomes" id="UP001500782"/>
    </source>
</evidence>
<organism evidence="1 2">
    <name type="scientific">Bacillus carboniphilus</name>
    <dbReference type="NCBI Taxonomy" id="86663"/>
    <lineage>
        <taxon>Bacteria</taxon>
        <taxon>Bacillati</taxon>
        <taxon>Bacillota</taxon>
        <taxon>Bacilli</taxon>
        <taxon>Bacillales</taxon>
        <taxon>Bacillaceae</taxon>
        <taxon>Bacillus</taxon>
    </lineage>
</organism>
<proteinExistence type="predicted"/>
<protein>
    <recommendedName>
        <fullName evidence="3">Polyketide cyclase / dehydrase and lipid transport</fullName>
    </recommendedName>
</protein>
<keyword evidence="2" id="KW-1185">Reference proteome</keyword>
<gene>
    <name evidence="1" type="ORF">GCM10008967_33670</name>
</gene>
<dbReference type="EMBL" id="BAAADJ010000058">
    <property type="protein sequence ID" value="GAA0340574.1"/>
    <property type="molecule type" value="Genomic_DNA"/>
</dbReference>
<dbReference type="Proteomes" id="UP001500782">
    <property type="component" value="Unassembled WGS sequence"/>
</dbReference>
<dbReference type="SUPFAM" id="SSF55961">
    <property type="entry name" value="Bet v1-like"/>
    <property type="match status" value="1"/>
</dbReference>
<dbReference type="RefSeq" id="WP_343801559.1">
    <property type="nucleotide sequence ID" value="NZ_BAAADJ010000058.1"/>
</dbReference>